<keyword evidence="6" id="KW-0999">Mitochondrion inner membrane</keyword>
<keyword evidence="14" id="KW-1185">Reference proteome</keyword>
<keyword evidence="4 10" id="KW-0812">Transmembrane</keyword>
<evidence type="ECO:0000256" key="3">
    <source>
        <dbReference type="ARBA" id="ARBA00022448"/>
    </source>
</evidence>
<evidence type="ECO:0000256" key="1">
    <source>
        <dbReference type="ARBA" id="ARBA00004225"/>
    </source>
</evidence>
<evidence type="ECO:0000256" key="6">
    <source>
        <dbReference type="ARBA" id="ARBA00022792"/>
    </source>
</evidence>
<evidence type="ECO:0000256" key="9">
    <source>
        <dbReference type="ARBA" id="ARBA00023136"/>
    </source>
</evidence>
<reference evidence="13" key="1">
    <citation type="journal article" date="2020" name="Stud. Mycol.">
        <title>101 Dothideomycetes genomes: a test case for predicting lifestyles and emergence of pathogens.</title>
        <authorList>
            <person name="Haridas S."/>
            <person name="Albert R."/>
            <person name="Binder M."/>
            <person name="Bloem J."/>
            <person name="Labutti K."/>
            <person name="Salamov A."/>
            <person name="Andreopoulos B."/>
            <person name="Baker S."/>
            <person name="Barry K."/>
            <person name="Bills G."/>
            <person name="Bluhm B."/>
            <person name="Cannon C."/>
            <person name="Castanera R."/>
            <person name="Culley D."/>
            <person name="Daum C."/>
            <person name="Ezra D."/>
            <person name="Gonzalez J."/>
            <person name="Henrissat B."/>
            <person name="Kuo A."/>
            <person name="Liang C."/>
            <person name="Lipzen A."/>
            <person name="Lutzoni F."/>
            <person name="Magnuson J."/>
            <person name="Mondo S."/>
            <person name="Nolan M."/>
            <person name="Ohm R."/>
            <person name="Pangilinan J."/>
            <person name="Park H.-J."/>
            <person name="Ramirez L."/>
            <person name="Alfaro M."/>
            <person name="Sun H."/>
            <person name="Tritt A."/>
            <person name="Yoshinaga Y."/>
            <person name="Zwiers L.-H."/>
            <person name="Turgeon B."/>
            <person name="Goodwin S."/>
            <person name="Spatafora J."/>
            <person name="Crous P."/>
            <person name="Grigoriev I."/>
        </authorList>
    </citation>
    <scope>NUCLEOTIDE SEQUENCE</scope>
    <source>
        <strain evidence="13">CBS 262.69</strain>
    </source>
</reference>
<keyword evidence="9 10" id="KW-0472">Membrane</keyword>
<sequence>MTTSRIVSPPVKEEHSDGKDGPGKSKNSAATGASAASIRAVSAQVVAFYFRAPAKAFFRTRVDYMAYARAINPLVQSGAAWSWQTTTLGLLAHAVKTHGWSFIPNQVLPPLIANVSVGAVLYTSYLQVLGRIHEPSSHSVRRTYPPPYLGQTFAAGFMAGSIQSVIAAPLDAIQIRFRTSEMLEGPYKSMWHYSAHKLHSIGLNGIFAGWSLALIKDSLGCALFFSAFEYTKAQMYYGFLTRWYGSGHITVRGFDLNSENSSDKPRPVIRPYYLIEPAFLLAAGVTASIAQQVVQHPLTEIQNVHFSRLESLDYASSLTQHRRNVFRLYYHAYEKTFEQCDIQAKRVGGWRTWLYKGFLLNTLKQVPSTSAGLIVFEIVRRKYAQEADVICIQKDGYDILLT</sequence>
<dbReference type="GO" id="GO:0022857">
    <property type="term" value="F:transmembrane transporter activity"/>
    <property type="evidence" value="ECO:0007669"/>
    <property type="project" value="TreeGrafter"/>
</dbReference>
<name>A0A6G1HMZ1_9PEZI</name>
<dbReference type="PANTHER" id="PTHR45624">
    <property type="entry name" value="MITOCHONDRIAL BASIC AMINO ACIDS TRANSPORTER-RELATED"/>
    <property type="match status" value="1"/>
</dbReference>
<dbReference type="Proteomes" id="UP000799640">
    <property type="component" value="Unassembled WGS sequence"/>
</dbReference>
<evidence type="ECO:0000313" key="14">
    <source>
        <dbReference type="Proteomes" id="UP000799640"/>
    </source>
</evidence>
<feature type="compositionally biased region" description="Basic and acidic residues" evidence="12">
    <location>
        <begin position="11"/>
        <end position="23"/>
    </location>
</feature>
<feature type="repeat" description="Solcar" evidence="10">
    <location>
        <begin position="147"/>
        <end position="234"/>
    </location>
</feature>
<dbReference type="GO" id="GO:0031966">
    <property type="term" value="C:mitochondrial membrane"/>
    <property type="evidence" value="ECO:0007669"/>
    <property type="project" value="UniProtKB-SubCell"/>
</dbReference>
<keyword evidence="5" id="KW-0677">Repeat</keyword>
<evidence type="ECO:0000256" key="7">
    <source>
        <dbReference type="ARBA" id="ARBA00022989"/>
    </source>
</evidence>
<evidence type="ECO:0000256" key="4">
    <source>
        <dbReference type="ARBA" id="ARBA00022692"/>
    </source>
</evidence>
<dbReference type="InterPro" id="IPR050567">
    <property type="entry name" value="Mitochondrial_Carrier"/>
</dbReference>
<evidence type="ECO:0000256" key="11">
    <source>
        <dbReference type="RuleBase" id="RU000488"/>
    </source>
</evidence>
<organism evidence="13 14">
    <name type="scientific">Trichodelitschia bisporula</name>
    <dbReference type="NCBI Taxonomy" id="703511"/>
    <lineage>
        <taxon>Eukaryota</taxon>
        <taxon>Fungi</taxon>
        <taxon>Dikarya</taxon>
        <taxon>Ascomycota</taxon>
        <taxon>Pezizomycotina</taxon>
        <taxon>Dothideomycetes</taxon>
        <taxon>Dothideomycetes incertae sedis</taxon>
        <taxon>Phaeotrichales</taxon>
        <taxon>Phaeotrichaceae</taxon>
        <taxon>Trichodelitschia</taxon>
    </lineage>
</organism>
<dbReference type="EMBL" id="ML996703">
    <property type="protein sequence ID" value="KAF2397362.1"/>
    <property type="molecule type" value="Genomic_DNA"/>
</dbReference>
<evidence type="ECO:0000256" key="5">
    <source>
        <dbReference type="ARBA" id="ARBA00022737"/>
    </source>
</evidence>
<proteinExistence type="inferred from homology"/>
<evidence type="ECO:0000313" key="13">
    <source>
        <dbReference type="EMBL" id="KAF2397362.1"/>
    </source>
</evidence>
<keyword evidence="8" id="KW-0496">Mitochondrion</keyword>
<dbReference type="Pfam" id="PF00153">
    <property type="entry name" value="Mito_carr"/>
    <property type="match status" value="1"/>
</dbReference>
<comment type="subcellular location">
    <subcellularLocation>
        <location evidence="1">Mitochondrion membrane</location>
        <topology evidence="1">Multi-pass membrane protein</topology>
    </subcellularLocation>
</comment>
<evidence type="ECO:0000256" key="10">
    <source>
        <dbReference type="PROSITE-ProRule" id="PRU00282"/>
    </source>
</evidence>
<dbReference type="SUPFAM" id="SSF103506">
    <property type="entry name" value="Mitochondrial carrier"/>
    <property type="match status" value="1"/>
</dbReference>
<dbReference type="InterPro" id="IPR018108">
    <property type="entry name" value="MCP_transmembrane"/>
</dbReference>
<dbReference type="PANTHER" id="PTHR45624:SF26">
    <property type="entry name" value="CARRIER PROTEIN, PUTATIVE (AFU_ORTHOLOGUE AFUA_1G07710)-RELATED"/>
    <property type="match status" value="1"/>
</dbReference>
<comment type="similarity">
    <text evidence="2 11">Belongs to the mitochondrial carrier (TC 2.A.29) family.</text>
</comment>
<evidence type="ECO:0000256" key="2">
    <source>
        <dbReference type="ARBA" id="ARBA00006375"/>
    </source>
</evidence>
<dbReference type="Gene3D" id="1.50.40.10">
    <property type="entry name" value="Mitochondrial carrier domain"/>
    <property type="match status" value="1"/>
</dbReference>
<dbReference type="AlphaFoldDB" id="A0A6G1HMZ1"/>
<accession>A0A6G1HMZ1</accession>
<feature type="region of interest" description="Disordered" evidence="12">
    <location>
        <begin position="1"/>
        <end position="29"/>
    </location>
</feature>
<dbReference type="PROSITE" id="PS50920">
    <property type="entry name" value="SOLCAR"/>
    <property type="match status" value="1"/>
</dbReference>
<keyword evidence="3 11" id="KW-0813">Transport</keyword>
<keyword evidence="7" id="KW-1133">Transmembrane helix</keyword>
<evidence type="ECO:0000256" key="12">
    <source>
        <dbReference type="SAM" id="MobiDB-lite"/>
    </source>
</evidence>
<dbReference type="OrthoDB" id="3364892at2759"/>
<gene>
    <name evidence="13" type="ORF">EJ06DRAFT_544523</name>
</gene>
<evidence type="ECO:0000256" key="8">
    <source>
        <dbReference type="ARBA" id="ARBA00023128"/>
    </source>
</evidence>
<protein>
    <submittedName>
        <fullName evidence="13">Mitochondrial carrier</fullName>
    </submittedName>
</protein>
<dbReference type="InterPro" id="IPR023395">
    <property type="entry name" value="MCP_dom_sf"/>
</dbReference>